<feature type="compositionally biased region" description="Low complexity" evidence="1">
    <location>
        <begin position="272"/>
        <end position="282"/>
    </location>
</feature>
<feature type="compositionally biased region" description="Basic and acidic residues" evidence="1">
    <location>
        <begin position="562"/>
        <end position="594"/>
    </location>
</feature>
<feature type="transmembrane region" description="Helical" evidence="2">
    <location>
        <begin position="14"/>
        <end position="35"/>
    </location>
</feature>
<accession>A0A2W2EIB0</accession>
<dbReference type="AlphaFoldDB" id="A0A2W2EIB0"/>
<sequence>MSAPVPADTRNPQLLTVLFWGGVALAPVAALILLVADGNGPLRFAAVLAIVAVVLIGLSIALRTEGGGQAHAEELREEIDELRRELRGEIVAAAQRGNQALDEAQRVQTALAGLRRQVDAGGGPAGGEEPPGPGRARVPAPEPEAPARYAERPAGQAGVYGTAQAAGHGAGPAGGYDDRPAGGYDDRPAGGNDDRPAGGYEGDRPAAGHAGDRPASGSAGYGVERPAAGYAGDRPATGSAGVYGSAARPEPGSRSGDPAPRPLGVVRHTETVHVTTRHTVVDGGVGESGTRYGGYATPWSSQQEEPARSHHGADRDDRSWSDADERSRRDDGRSWSGPAREEERPWSGPARDEERSWSDSRDERPWSAQREDWSTQRDDRAAHRDDRAAHRDDRSAHRDDRSVRGDDRDWGGSRDERGWDGGGQQWEAPAEQSPPGRSSRPDDTGQYWAQLRAGDRWAAVRDDDRGRELRVGERRAEVHADHAGTEYRVEDRWASVRRGEPRRDESRREADRDEAWRDGWGEPEDRPALPAGGVPVPEEWRPPRQRYYQPEPGRGYQPEPARGQRPDQEPYGRRHHAEEPGYGHPAHDGTNRWR</sequence>
<evidence type="ECO:0000313" key="3">
    <source>
        <dbReference type="EMBL" id="PZG22053.1"/>
    </source>
</evidence>
<keyword evidence="2" id="KW-1133">Transmembrane helix</keyword>
<keyword evidence="2" id="KW-0472">Membrane</keyword>
<dbReference type="EMBL" id="POTY01000023">
    <property type="protein sequence ID" value="PZG22053.1"/>
    <property type="molecule type" value="Genomic_DNA"/>
</dbReference>
<feature type="region of interest" description="Disordered" evidence="1">
    <location>
        <begin position="117"/>
        <end position="142"/>
    </location>
</feature>
<evidence type="ECO:0000256" key="2">
    <source>
        <dbReference type="SAM" id="Phobius"/>
    </source>
</evidence>
<feature type="compositionally biased region" description="Basic and acidic residues" evidence="1">
    <location>
        <begin position="176"/>
        <end position="212"/>
    </location>
</feature>
<feature type="region of interest" description="Disordered" evidence="1">
    <location>
        <begin position="163"/>
        <end position="594"/>
    </location>
</feature>
<keyword evidence="2" id="KW-0812">Transmembrane</keyword>
<reference evidence="3 4" key="1">
    <citation type="submission" date="2018-01" db="EMBL/GenBank/DDBJ databases">
        <title>Draft genome sequence of Jishengella sp. NA12.</title>
        <authorList>
            <person name="Sahin N."/>
            <person name="Ay H."/>
            <person name="Saygin H."/>
        </authorList>
    </citation>
    <scope>NUCLEOTIDE SEQUENCE [LARGE SCALE GENOMIC DNA]</scope>
    <source>
        <strain evidence="3 4">NA12</strain>
    </source>
</reference>
<keyword evidence="4" id="KW-1185">Reference proteome</keyword>
<gene>
    <name evidence="3" type="ORF">C1I95_06265</name>
</gene>
<dbReference type="Proteomes" id="UP000248924">
    <property type="component" value="Unassembled WGS sequence"/>
</dbReference>
<feature type="compositionally biased region" description="Basic and acidic residues" evidence="1">
    <location>
        <begin position="453"/>
        <end position="527"/>
    </location>
</feature>
<evidence type="ECO:0000256" key="1">
    <source>
        <dbReference type="SAM" id="MobiDB-lite"/>
    </source>
</evidence>
<dbReference type="OrthoDB" id="3406038at2"/>
<dbReference type="RefSeq" id="WP_111212806.1">
    <property type="nucleotide sequence ID" value="NZ_POTY01000023.1"/>
</dbReference>
<organism evidence="3 4">
    <name type="scientific">Micromonospora craterilacus</name>
    <dbReference type="NCBI Taxonomy" id="1655439"/>
    <lineage>
        <taxon>Bacteria</taxon>
        <taxon>Bacillati</taxon>
        <taxon>Actinomycetota</taxon>
        <taxon>Actinomycetes</taxon>
        <taxon>Micromonosporales</taxon>
        <taxon>Micromonosporaceae</taxon>
        <taxon>Micromonospora</taxon>
    </lineage>
</organism>
<protein>
    <submittedName>
        <fullName evidence="3">Uncharacterized protein</fullName>
    </submittedName>
</protein>
<feature type="transmembrane region" description="Helical" evidence="2">
    <location>
        <begin position="42"/>
        <end position="62"/>
    </location>
</feature>
<comment type="caution">
    <text evidence="3">The sequence shown here is derived from an EMBL/GenBank/DDBJ whole genome shotgun (WGS) entry which is preliminary data.</text>
</comment>
<feature type="compositionally biased region" description="Basic and acidic residues" evidence="1">
    <location>
        <begin position="305"/>
        <end position="419"/>
    </location>
</feature>
<name>A0A2W2EIB0_9ACTN</name>
<evidence type="ECO:0000313" key="4">
    <source>
        <dbReference type="Proteomes" id="UP000248924"/>
    </source>
</evidence>
<proteinExistence type="predicted"/>